<organism evidence="2 3">
    <name type="scientific">Rhizobium alvei</name>
    <dbReference type="NCBI Taxonomy" id="1132659"/>
    <lineage>
        <taxon>Bacteria</taxon>
        <taxon>Pseudomonadati</taxon>
        <taxon>Pseudomonadota</taxon>
        <taxon>Alphaproteobacteria</taxon>
        <taxon>Hyphomicrobiales</taxon>
        <taxon>Rhizobiaceae</taxon>
        <taxon>Rhizobium/Agrobacterium group</taxon>
        <taxon>Rhizobium</taxon>
    </lineage>
</organism>
<accession>A0ABT8YQ81</accession>
<proteinExistence type="predicted"/>
<feature type="chain" id="PRO_5045211655" evidence="1">
    <location>
        <begin position="28"/>
        <end position="227"/>
    </location>
</feature>
<evidence type="ECO:0000256" key="1">
    <source>
        <dbReference type="SAM" id="SignalP"/>
    </source>
</evidence>
<gene>
    <name evidence="2" type="ORF">Q4481_17915</name>
</gene>
<reference evidence="2" key="1">
    <citation type="journal article" date="2015" name="Int. J. Syst. Evol. Microbiol.">
        <title>Rhizobium alvei sp. nov., isolated from a freshwater river.</title>
        <authorList>
            <person name="Sheu S.Y."/>
            <person name="Huang H.W."/>
            <person name="Young C.C."/>
            <person name="Chen W.M."/>
        </authorList>
    </citation>
    <scope>NUCLEOTIDE SEQUENCE</scope>
    <source>
        <strain evidence="2">TNR-22</strain>
    </source>
</reference>
<reference evidence="2" key="2">
    <citation type="submission" date="2023-07" db="EMBL/GenBank/DDBJ databases">
        <authorList>
            <person name="Shen H."/>
        </authorList>
    </citation>
    <scope>NUCLEOTIDE SEQUENCE</scope>
    <source>
        <strain evidence="2">TNR-22</strain>
    </source>
</reference>
<dbReference type="RefSeq" id="WP_304377768.1">
    <property type="nucleotide sequence ID" value="NZ_JAUOZU010000013.1"/>
</dbReference>
<sequence length="227" mass="25144">MTMRPLLKGMSLVVAGSLSLVGSPSFAAIPHLVPNAPVRDVDSLILAAMNMSPPHQTVDTPDNETYGNDGPGLEYNALNRMTTRKIVLDLRAVVGECSTYDDVYRIDCLRQGLDLIADSLPKNSEYVETERVLRQASRKLAAIVSENADRSKPKLQAQKNANPRFKKTRSYTAIRKDAVPRAMEQATAVIEEAKTTLLRASENSERRYLHYQQISTAVDSTKVLLRS</sequence>
<evidence type="ECO:0000313" key="2">
    <source>
        <dbReference type="EMBL" id="MDO6965838.1"/>
    </source>
</evidence>
<keyword evidence="1" id="KW-0732">Signal</keyword>
<dbReference type="EMBL" id="JAUOZU010000013">
    <property type="protein sequence ID" value="MDO6965838.1"/>
    <property type="molecule type" value="Genomic_DNA"/>
</dbReference>
<protein>
    <submittedName>
        <fullName evidence="2">Uncharacterized protein</fullName>
    </submittedName>
</protein>
<dbReference type="Proteomes" id="UP001174932">
    <property type="component" value="Unassembled WGS sequence"/>
</dbReference>
<name>A0ABT8YQ81_9HYPH</name>
<evidence type="ECO:0000313" key="3">
    <source>
        <dbReference type="Proteomes" id="UP001174932"/>
    </source>
</evidence>
<keyword evidence="3" id="KW-1185">Reference proteome</keyword>
<feature type="signal peptide" evidence="1">
    <location>
        <begin position="1"/>
        <end position="27"/>
    </location>
</feature>
<comment type="caution">
    <text evidence="2">The sequence shown here is derived from an EMBL/GenBank/DDBJ whole genome shotgun (WGS) entry which is preliminary data.</text>
</comment>